<feature type="transmembrane region" description="Helical" evidence="7">
    <location>
        <begin position="7"/>
        <end position="30"/>
    </location>
</feature>
<evidence type="ECO:0000313" key="8">
    <source>
        <dbReference type="EMBL" id="PWR22862.1"/>
    </source>
</evidence>
<dbReference type="NCBIfam" id="NF004905">
    <property type="entry name" value="PRK06265.1-5"/>
    <property type="match status" value="1"/>
</dbReference>
<feature type="transmembrane region" description="Helical" evidence="7">
    <location>
        <begin position="133"/>
        <end position="155"/>
    </location>
</feature>
<dbReference type="EMBL" id="QGLE01000005">
    <property type="protein sequence ID" value="PWR22862.1"/>
    <property type="molecule type" value="Genomic_DNA"/>
</dbReference>
<gene>
    <name evidence="8" type="ORF">DKG74_10600</name>
</gene>
<dbReference type="OrthoDB" id="9792317at2"/>
<keyword evidence="3" id="KW-1003">Cell membrane</keyword>
<dbReference type="GO" id="GO:0005886">
    <property type="term" value="C:plasma membrane"/>
    <property type="evidence" value="ECO:0007669"/>
    <property type="project" value="UniProtKB-SubCell"/>
</dbReference>
<feature type="transmembrane region" description="Helical" evidence="7">
    <location>
        <begin position="167"/>
        <end position="190"/>
    </location>
</feature>
<reference evidence="8 9" key="1">
    <citation type="submission" date="2018-05" db="EMBL/GenBank/DDBJ databases">
        <title>Zavarzinia sp. HR-AS.</title>
        <authorList>
            <person name="Lee Y."/>
            <person name="Jeon C.O."/>
        </authorList>
    </citation>
    <scope>NUCLEOTIDE SEQUENCE [LARGE SCALE GENOMIC DNA]</scope>
    <source>
        <strain evidence="8 9">HR-AS</strain>
    </source>
</reference>
<dbReference type="Pfam" id="PF01891">
    <property type="entry name" value="CbiM"/>
    <property type="match status" value="1"/>
</dbReference>
<protein>
    <submittedName>
        <fullName evidence="8">Cobalt transporter CbiM</fullName>
    </submittedName>
</protein>
<name>A0A317E8I9_9PROT</name>
<sequence>MAHIPDGVLSLPVGVAGWAGAAALTGFALRSLKEEAIPGTAILAAVFFTVSLVAVPVGPSSVHLLLSGLMGLMIGPLTAPAVLVGLVLQALLFGFGGVTSLGVNLVNIALPGILAGLVLAGPVARATPGRAGVIAGIGAGLCVAATGGGVALALALSSSDFVPSARIMLVTYLPLMAAEALITGFSVGFLKRVKPEALAGARP</sequence>
<evidence type="ECO:0000256" key="6">
    <source>
        <dbReference type="ARBA" id="ARBA00023136"/>
    </source>
</evidence>
<comment type="subcellular location">
    <subcellularLocation>
        <location evidence="1">Cell membrane</location>
        <topology evidence="1">Multi-pass membrane protein</topology>
    </subcellularLocation>
</comment>
<feature type="transmembrane region" description="Helical" evidence="7">
    <location>
        <begin position="69"/>
        <end position="95"/>
    </location>
</feature>
<evidence type="ECO:0000256" key="4">
    <source>
        <dbReference type="ARBA" id="ARBA00022692"/>
    </source>
</evidence>
<keyword evidence="6 7" id="KW-0472">Membrane</keyword>
<keyword evidence="4 7" id="KW-0812">Transmembrane</keyword>
<evidence type="ECO:0000256" key="1">
    <source>
        <dbReference type="ARBA" id="ARBA00004651"/>
    </source>
</evidence>
<proteinExistence type="predicted"/>
<keyword evidence="9" id="KW-1185">Reference proteome</keyword>
<dbReference type="GO" id="GO:0000041">
    <property type="term" value="P:transition metal ion transport"/>
    <property type="evidence" value="ECO:0007669"/>
    <property type="project" value="InterPro"/>
</dbReference>
<organism evidence="8 9">
    <name type="scientific">Zavarzinia aquatilis</name>
    <dbReference type="NCBI Taxonomy" id="2211142"/>
    <lineage>
        <taxon>Bacteria</taxon>
        <taxon>Pseudomonadati</taxon>
        <taxon>Pseudomonadota</taxon>
        <taxon>Alphaproteobacteria</taxon>
        <taxon>Rhodospirillales</taxon>
        <taxon>Zavarziniaceae</taxon>
        <taxon>Zavarzinia</taxon>
    </lineage>
</organism>
<keyword evidence="5 7" id="KW-1133">Transmembrane helix</keyword>
<keyword evidence="2" id="KW-0813">Transport</keyword>
<evidence type="ECO:0000256" key="3">
    <source>
        <dbReference type="ARBA" id="ARBA00022475"/>
    </source>
</evidence>
<dbReference type="InterPro" id="IPR002751">
    <property type="entry name" value="CbiM/NikMN"/>
</dbReference>
<dbReference type="RefSeq" id="WP_109905502.1">
    <property type="nucleotide sequence ID" value="NZ_QGLE01000005.1"/>
</dbReference>
<dbReference type="AlphaFoldDB" id="A0A317E8I9"/>
<feature type="transmembrane region" description="Helical" evidence="7">
    <location>
        <begin position="101"/>
        <end position="121"/>
    </location>
</feature>
<dbReference type="Gene3D" id="1.10.1760.20">
    <property type="match status" value="1"/>
</dbReference>
<dbReference type="PANTHER" id="PTHR34229:SF1">
    <property type="entry name" value="METAL TRANSPORT PROTEIN HI_1621-RELATED"/>
    <property type="match status" value="1"/>
</dbReference>
<evidence type="ECO:0000256" key="7">
    <source>
        <dbReference type="SAM" id="Phobius"/>
    </source>
</evidence>
<dbReference type="NCBIfam" id="NF004903">
    <property type="entry name" value="PRK06265.1-3"/>
    <property type="match status" value="1"/>
</dbReference>
<feature type="transmembrane region" description="Helical" evidence="7">
    <location>
        <begin position="36"/>
        <end position="57"/>
    </location>
</feature>
<dbReference type="PANTHER" id="PTHR34229">
    <property type="entry name" value="METAL TRANSPORT PROTEIN HI_1621-RELATED"/>
    <property type="match status" value="1"/>
</dbReference>
<evidence type="ECO:0000313" key="9">
    <source>
        <dbReference type="Proteomes" id="UP000245461"/>
    </source>
</evidence>
<evidence type="ECO:0000256" key="2">
    <source>
        <dbReference type="ARBA" id="ARBA00022448"/>
    </source>
</evidence>
<comment type="caution">
    <text evidence="8">The sequence shown here is derived from an EMBL/GenBank/DDBJ whole genome shotgun (WGS) entry which is preliminary data.</text>
</comment>
<dbReference type="Proteomes" id="UP000245461">
    <property type="component" value="Unassembled WGS sequence"/>
</dbReference>
<accession>A0A317E8I9</accession>
<evidence type="ECO:0000256" key="5">
    <source>
        <dbReference type="ARBA" id="ARBA00022989"/>
    </source>
</evidence>